<dbReference type="Proteomes" id="UP000199075">
    <property type="component" value="Unassembled WGS sequence"/>
</dbReference>
<feature type="domain" description="AsmA" evidence="1">
    <location>
        <begin position="1"/>
        <end position="206"/>
    </location>
</feature>
<dbReference type="EMBL" id="FNIV01000007">
    <property type="protein sequence ID" value="SDO51791.1"/>
    <property type="molecule type" value="Genomic_DNA"/>
</dbReference>
<dbReference type="GO" id="GO:0005886">
    <property type="term" value="C:plasma membrane"/>
    <property type="evidence" value="ECO:0007669"/>
    <property type="project" value="TreeGrafter"/>
</dbReference>
<evidence type="ECO:0000259" key="1">
    <source>
        <dbReference type="Pfam" id="PF05170"/>
    </source>
</evidence>
<dbReference type="InterPro" id="IPR007844">
    <property type="entry name" value="AsmA"/>
</dbReference>
<gene>
    <name evidence="2" type="ORF">SAMN04487957_107101</name>
</gene>
<dbReference type="STRING" id="419597.SAMN04487957_107101"/>
<dbReference type="PANTHER" id="PTHR30441:SF4">
    <property type="entry name" value="PROTEIN ASMA"/>
    <property type="match status" value="1"/>
</dbReference>
<proteinExistence type="predicted"/>
<dbReference type="Pfam" id="PF05170">
    <property type="entry name" value="AsmA"/>
    <property type="match status" value="2"/>
</dbReference>
<keyword evidence="3" id="KW-1185">Reference proteome</keyword>
<name>A0A1H0K7W6_9GAMM</name>
<reference evidence="3" key="1">
    <citation type="submission" date="2016-10" db="EMBL/GenBank/DDBJ databases">
        <authorList>
            <person name="Varghese N."/>
            <person name="Submissions S."/>
        </authorList>
    </citation>
    <scope>NUCLEOTIDE SEQUENCE [LARGE SCALE GENOMIC DNA]</scope>
    <source>
        <strain evidence="3">CGMCC 1.6444</strain>
    </source>
</reference>
<dbReference type="InterPro" id="IPR052894">
    <property type="entry name" value="AsmA-related"/>
</dbReference>
<dbReference type="GO" id="GO:0090313">
    <property type="term" value="P:regulation of protein targeting to membrane"/>
    <property type="evidence" value="ECO:0007669"/>
    <property type="project" value="TreeGrafter"/>
</dbReference>
<dbReference type="AlphaFoldDB" id="A0A1H0K7W6"/>
<evidence type="ECO:0000313" key="3">
    <source>
        <dbReference type="Proteomes" id="UP000199075"/>
    </source>
</evidence>
<accession>A0A1H0K7W6</accession>
<dbReference type="OrthoDB" id="9766390at2"/>
<dbReference type="PANTHER" id="PTHR30441">
    <property type="entry name" value="DUF748 DOMAIN-CONTAINING PROTEIN"/>
    <property type="match status" value="1"/>
</dbReference>
<dbReference type="RefSeq" id="WP_089679708.1">
    <property type="nucleotide sequence ID" value="NZ_FNIV01000007.1"/>
</dbReference>
<sequence>MKRLLSTLLAAIGIVAVLAVAAVVYVTTFLDPEDLKPRLEAVVQEQTGLSLALEGPIAWSFYPRLGVSVEQAQAWLPAQAAGEDPAFMAFQRAEVSLGVASLLRGEVAIDGMTLNGLRLNLARDEQGRGNWEPLVERLAAPDQEAGAPRPEDASSAPVPGDGGGLAVAFNIASVEVRDGEVNYRDRAGDRSLRLKGLSVSGRNVNPRNPFPLQSSFQVLGYDTSTGLDDTVPRLASDVELDGRLTLALAERRYTLEAFSLATSNRLPGVEPAQDLALEGGRLVVDMAERRLGLEPATLEATLVHPVLGESPLPLTLALAMEADLAEGVARLRDLELTGEHGLRLSGNLNLAGLGEAPRYDGQLRLAPLSLRPWLERFDRLPATTDPEALTDVALTSPLEGNLDRVALTGLTLLLDGSTFTGRLDAGLGGERLEAELQGDSLDLDAYLPPGQGEAEASAGLALPGVARAFAQDEPQPLPLAWLRPLALDAELRLSRLRLAGLDATDVTLALAGSDGRHRLETLEAAFYEGSLAVQGELDLTGEPAAWRLAPRLERVRVDALLEALGEGDEKAPLRGRAFVEGELTTRGNAWPEMRRGLGGRLATRLDDGAILEVNVSRELCTAVATLEGEQPQRDWAPDTRFDRAEATLVFREGVMESDDLTITLPGIDMGGEGWLDLTSRRFDLRGAARVVDTADLACEVNPRLERLPFPVRCEGNLDGDSAEWCRFDREAFQGAIGEALRQELQQRAGEEVEERLGGALDKLEERIGGEAGGELRDALRGLFE</sequence>
<feature type="domain" description="AsmA" evidence="1">
    <location>
        <begin position="380"/>
        <end position="659"/>
    </location>
</feature>
<protein>
    <submittedName>
        <fullName evidence="2">AsmA protein</fullName>
    </submittedName>
</protein>
<evidence type="ECO:0000313" key="2">
    <source>
        <dbReference type="EMBL" id="SDO51791.1"/>
    </source>
</evidence>
<organism evidence="2 3">
    <name type="scientific">Halomonas shengliensis</name>
    <dbReference type="NCBI Taxonomy" id="419597"/>
    <lineage>
        <taxon>Bacteria</taxon>
        <taxon>Pseudomonadati</taxon>
        <taxon>Pseudomonadota</taxon>
        <taxon>Gammaproteobacteria</taxon>
        <taxon>Oceanospirillales</taxon>
        <taxon>Halomonadaceae</taxon>
        <taxon>Halomonas</taxon>
    </lineage>
</organism>